<dbReference type="RefSeq" id="WP_203788631.1">
    <property type="nucleotide sequence ID" value="NZ_AP024354.1"/>
</dbReference>
<dbReference type="AlphaFoldDB" id="A0AA37FMG5"/>
<proteinExistence type="predicted"/>
<dbReference type="Proteomes" id="UP000887228">
    <property type="component" value="Unassembled WGS sequence"/>
</dbReference>
<keyword evidence="1" id="KW-1133">Transmembrane helix</keyword>
<keyword evidence="1" id="KW-0812">Transmembrane</keyword>
<accession>A0AA37FMG5</accession>
<name>A0AA37FMG5_AQUAC</name>
<evidence type="ECO:0000313" key="2">
    <source>
        <dbReference type="EMBL" id="GIZ90557.1"/>
    </source>
</evidence>
<dbReference type="EMBL" id="BPMT01000026">
    <property type="protein sequence ID" value="GIZ94928.1"/>
    <property type="molecule type" value="Genomic_DNA"/>
</dbReference>
<dbReference type="Proteomes" id="UP000887212">
    <property type="component" value="Unassembled WGS sequence"/>
</dbReference>
<dbReference type="Gene3D" id="1.25.40.10">
    <property type="entry name" value="Tetratricopeptide repeat domain"/>
    <property type="match status" value="1"/>
</dbReference>
<evidence type="ECO:0000313" key="5">
    <source>
        <dbReference type="Proteomes" id="UP000887228"/>
    </source>
</evidence>
<reference evidence="2 5" key="1">
    <citation type="submission" date="2021-07" db="EMBL/GenBank/DDBJ databases">
        <title>Whole genome sequencing of carbapenem-resistant Pseudomonas spp. isolated in Japan.</title>
        <authorList>
            <person name="Suzuki M."/>
            <person name="Maehana S."/>
            <person name="Kitasato H."/>
        </authorList>
    </citation>
    <scope>NUCLEOTIDE SEQUENCE</scope>
    <source>
        <strain evidence="2">KAM435</strain>
        <strain evidence="3 5">KAM436</strain>
    </source>
</reference>
<sequence length="149" mass="16986">MNDFPNNKIFTIQVNPARKRAFYLHVGILVCLYLLTTAGQEPIKDYFTYVRESREIEQIRPLMKRLAESGKPDAIVWMLKHDYEGAKESGFYALTDAALAGDPESMWLYGVMQMDKGRPEVAKVWIEKAAAEGFPQAVAYMQSTETQND</sequence>
<evidence type="ECO:0000256" key="1">
    <source>
        <dbReference type="SAM" id="Phobius"/>
    </source>
</evidence>
<dbReference type="InterPro" id="IPR011990">
    <property type="entry name" value="TPR-like_helical_dom_sf"/>
</dbReference>
<comment type="caution">
    <text evidence="2">The sequence shown here is derived from an EMBL/GenBank/DDBJ whole genome shotgun (WGS) entry which is preliminary data.</text>
</comment>
<protein>
    <recommendedName>
        <fullName evidence="6">Sel1 repeat family protein</fullName>
    </recommendedName>
</protein>
<organism evidence="2 4">
    <name type="scientific">Aquipseudomonas alcaligenes</name>
    <name type="common">Pseudomonas alcaligenes</name>
    <dbReference type="NCBI Taxonomy" id="43263"/>
    <lineage>
        <taxon>Bacteria</taxon>
        <taxon>Pseudomonadati</taxon>
        <taxon>Pseudomonadota</taxon>
        <taxon>Gammaproteobacteria</taxon>
        <taxon>Pseudomonadales</taxon>
        <taxon>Pseudomonadaceae</taxon>
        <taxon>Aquipseudomonas</taxon>
    </lineage>
</organism>
<evidence type="ECO:0000313" key="4">
    <source>
        <dbReference type="Proteomes" id="UP000887212"/>
    </source>
</evidence>
<dbReference type="EMBL" id="BPMS01000028">
    <property type="protein sequence ID" value="GIZ90557.1"/>
    <property type="molecule type" value="Genomic_DNA"/>
</dbReference>
<evidence type="ECO:0000313" key="3">
    <source>
        <dbReference type="EMBL" id="GIZ94928.1"/>
    </source>
</evidence>
<gene>
    <name evidence="2" type="ORF">KAM435_38840</name>
    <name evidence="3" type="ORF">KAM436_38960</name>
</gene>
<evidence type="ECO:0008006" key="6">
    <source>
        <dbReference type="Google" id="ProtNLM"/>
    </source>
</evidence>
<keyword evidence="1" id="KW-0472">Membrane</keyword>
<dbReference type="SUPFAM" id="SSF81901">
    <property type="entry name" value="HCP-like"/>
    <property type="match status" value="1"/>
</dbReference>
<feature type="transmembrane region" description="Helical" evidence="1">
    <location>
        <begin position="21"/>
        <end position="39"/>
    </location>
</feature>